<dbReference type="EMBL" id="JASCZI010032758">
    <property type="protein sequence ID" value="MED6128517.1"/>
    <property type="molecule type" value="Genomic_DNA"/>
</dbReference>
<protein>
    <submittedName>
        <fullName evidence="1">Uncharacterized protein</fullName>
    </submittedName>
</protein>
<dbReference type="Proteomes" id="UP001341840">
    <property type="component" value="Unassembled WGS sequence"/>
</dbReference>
<organism evidence="1 2">
    <name type="scientific">Stylosanthes scabra</name>
    <dbReference type="NCBI Taxonomy" id="79078"/>
    <lineage>
        <taxon>Eukaryota</taxon>
        <taxon>Viridiplantae</taxon>
        <taxon>Streptophyta</taxon>
        <taxon>Embryophyta</taxon>
        <taxon>Tracheophyta</taxon>
        <taxon>Spermatophyta</taxon>
        <taxon>Magnoliopsida</taxon>
        <taxon>eudicotyledons</taxon>
        <taxon>Gunneridae</taxon>
        <taxon>Pentapetalae</taxon>
        <taxon>rosids</taxon>
        <taxon>fabids</taxon>
        <taxon>Fabales</taxon>
        <taxon>Fabaceae</taxon>
        <taxon>Papilionoideae</taxon>
        <taxon>50 kb inversion clade</taxon>
        <taxon>dalbergioids sensu lato</taxon>
        <taxon>Dalbergieae</taxon>
        <taxon>Pterocarpus clade</taxon>
        <taxon>Stylosanthes</taxon>
    </lineage>
</organism>
<accession>A0ABU6RX03</accession>
<proteinExistence type="predicted"/>
<gene>
    <name evidence="1" type="ORF">PIB30_098669</name>
</gene>
<evidence type="ECO:0000313" key="2">
    <source>
        <dbReference type="Proteomes" id="UP001341840"/>
    </source>
</evidence>
<name>A0ABU6RX03_9FABA</name>
<keyword evidence="2" id="KW-1185">Reference proteome</keyword>
<evidence type="ECO:0000313" key="1">
    <source>
        <dbReference type="EMBL" id="MED6128517.1"/>
    </source>
</evidence>
<feature type="non-terminal residue" evidence="1">
    <location>
        <position position="65"/>
    </location>
</feature>
<reference evidence="1 2" key="1">
    <citation type="journal article" date="2023" name="Plants (Basel)">
        <title>Bridging the Gap: Combining Genomics and Transcriptomics Approaches to Understand Stylosanthes scabra, an Orphan Legume from the Brazilian Caatinga.</title>
        <authorList>
            <person name="Ferreira-Neto J.R.C."/>
            <person name="da Silva M.D."/>
            <person name="Binneck E."/>
            <person name="de Melo N.F."/>
            <person name="da Silva R.H."/>
            <person name="de Melo A.L.T.M."/>
            <person name="Pandolfi V."/>
            <person name="Bustamante F.O."/>
            <person name="Brasileiro-Vidal A.C."/>
            <person name="Benko-Iseppon A.M."/>
        </authorList>
    </citation>
    <scope>NUCLEOTIDE SEQUENCE [LARGE SCALE GENOMIC DNA]</scope>
    <source>
        <tissue evidence="1">Leaves</tissue>
    </source>
</reference>
<comment type="caution">
    <text evidence="1">The sequence shown here is derived from an EMBL/GenBank/DDBJ whole genome shotgun (WGS) entry which is preliminary data.</text>
</comment>
<sequence length="65" mass="7068">MGNMLLCGCLGDVMVRNDNNFRGKILQNCKVISLVIAKVELWSQDLNIRKGNLKGTNSSEVGAMG</sequence>